<dbReference type="KEGG" id="ege:EM595_1366"/>
<dbReference type="GO" id="GO:0071468">
    <property type="term" value="P:cellular response to acidic pH"/>
    <property type="evidence" value="ECO:0007669"/>
    <property type="project" value="InterPro"/>
</dbReference>
<evidence type="ECO:0000313" key="1">
    <source>
        <dbReference type="EMBL" id="CUU23600.1"/>
    </source>
</evidence>
<organism evidence="1 2">
    <name type="scientific">Duffyella gerundensis</name>
    <dbReference type="NCBI Taxonomy" id="1619313"/>
    <lineage>
        <taxon>Bacteria</taxon>
        <taxon>Pseudomonadati</taxon>
        <taxon>Pseudomonadota</taxon>
        <taxon>Gammaproteobacteria</taxon>
        <taxon>Enterobacterales</taxon>
        <taxon>Erwiniaceae</taxon>
        <taxon>Duffyella</taxon>
    </lineage>
</organism>
<dbReference type="Proteomes" id="UP000059419">
    <property type="component" value="Chromosome 1"/>
</dbReference>
<evidence type="ECO:0000313" key="2">
    <source>
        <dbReference type="Proteomes" id="UP000059419"/>
    </source>
</evidence>
<sequence>MMVARLSIVIFKLSETDKDDSMLRTLPHGASELADYFNYGSALNEREILGAVVAELLIKGEQVNHHTLIARLSQLLADETDAVKVDVCRCVLERVIQKTPGES</sequence>
<gene>
    <name evidence="1" type="ORF">EM595_1366</name>
</gene>
<dbReference type="AlphaFoldDB" id="A0A0U5L352"/>
<name>A0A0U5L352_9GAMM</name>
<reference evidence="2" key="1">
    <citation type="submission" date="2015-11" db="EMBL/GenBank/DDBJ databases">
        <authorList>
            <person name="Blom J."/>
        </authorList>
    </citation>
    <scope>NUCLEOTIDE SEQUENCE [LARGE SCALE GENOMIC DNA]</scope>
</reference>
<accession>A0A0U5L352</accession>
<dbReference type="InterPro" id="IPR024753">
    <property type="entry name" value="AriR"/>
</dbReference>
<dbReference type="Pfam" id="PF10798">
    <property type="entry name" value="YmgB"/>
    <property type="match status" value="1"/>
</dbReference>
<dbReference type="PATRIC" id="fig|1619313.3.peg.1414"/>
<dbReference type="EMBL" id="LN907827">
    <property type="protein sequence ID" value="CUU23600.1"/>
    <property type="molecule type" value="Genomic_DNA"/>
</dbReference>
<evidence type="ECO:0008006" key="3">
    <source>
        <dbReference type="Google" id="ProtNLM"/>
    </source>
</evidence>
<proteinExistence type="predicted"/>
<keyword evidence="2" id="KW-1185">Reference proteome</keyword>
<dbReference type="Gene3D" id="1.20.5.5260">
    <property type="match status" value="1"/>
</dbReference>
<protein>
    <recommendedName>
        <fullName evidence="3">Two-component-system connector protein AriR</fullName>
    </recommendedName>
</protein>